<dbReference type="EMBL" id="JPGN01000020">
    <property type="protein sequence ID" value="KFI20468.1"/>
    <property type="molecule type" value="Genomic_DNA"/>
</dbReference>
<keyword evidence="2" id="KW-1003">Cell membrane</keyword>
<keyword evidence="3" id="KW-0328">Glycosyltransferase</keyword>
<dbReference type="Pfam" id="PF00535">
    <property type="entry name" value="Glycos_transf_2"/>
    <property type="match status" value="1"/>
</dbReference>
<dbReference type="SUPFAM" id="SSF53448">
    <property type="entry name" value="Nucleotide-diphospho-sugar transferases"/>
    <property type="match status" value="1"/>
</dbReference>
<gene>
    <name evidence="7" type="ORF">IB75_03115</name>
</gene>
<evidence type="ECO:0000256" key="1">
    <source>
        <dbReference type="ARBA" id="ARBA00004236"/>
    </source>
</evidence>
<dbReference type="InterPro" id="IPR029044">
    <property type="entry name" value="Nucleotide-diphossugar_trans"/>
</dbReference>
<reference evidence="7 8" key="1">
    <citation type="submission" date="2014-07" db="EMBL/GenBank/DDBJ databases">
        <title>Comparative analysis of Nitrosococcus oceani genome inventories of strains from Pacific and Atlantic gyres.</title>
        <authorList>
            <person name="Lim C.K."/>
            <person name="Wang L."/>
            <person name="Sayavedra-Soto L.A."/>
            <person name="Klotz M.G."/>
        </authorList>
    </citation>
    <scope>NUCLEOTIDE SEQUENCE [LARGE SCALE GENOMIC DNA]</scope>
    <source>
        <strain evidence="7 8">C-27</strain>
    </source>
</reference>
<sequence>MTGNSTKSADQGRWHSRSAFSIIVPMLNEIELLPDLLAHLQYWQRQGCEVLLVDGGSQDGSAKVAESIGFKVIRSARGRAVQMNAGATQANGSVLVFLHADTRLPKDGLERISRAIYKRRWGRFDVHISGDTAMLNMVAFFMNGRSRLTGIATGDQAIFVERTLFEHIQGYPEQPLMEDIELSKRLLCIERPACLSAKVVTSGRRWLQRGIWRTIGLMWRLRWAYWRGVPPEQLVKRYEQSVKQ</sequence>
<dbReference type="OrthoDB" id="5291101at2"/>
<keyword evidence="5" id="KW-0472">Membrane</keyword>
<dbReference type="PANTHER" id="PTHR43646">
    <property type="entry name" value="GLYCOSYLTRANSFERASE"/>
    <property type="match status" value="1"/>
</dbReference>
<dbReference type="InterPro" id="IPR026461">
    <property type="entry name" value="Trfase_2_rSAM/seldom_assoc"/>
</dbReference>
<name>A0A0E2Z432_9GAMM</name>
<dbReference type="NCBIfam" id="TIGR04283">
    <property type="entry name" value="glyco_like_mftF"/>
    <property type="match status" value="1"/>
</dbReference>
<evidence type="ECO:0000256" key="3">
    <source>
        <dbReference type="ARBA" id="ARBA00022676"/>
    </source>
</evidence>
<evidence type="ECO:0000256" key="5">
    <source>
        <dbReference type="ARBA" id="ARBA00023136"/>
    </source>
</evidence>
<dbReference type="PANTHER" id="PTHR43646:SF2">
    <property type="entry name" value="GLYCOSYLTRANSFERASE 2-LIKE DOMAIN-CONTAINING PROTEIN"/>
    <property type="match status" value="1"/>
</dbReference>
<organism evidence="7 8">
    <name type="scientific">Nitrosococcus oceani C-27</name>
    <dbReference type="NCBI Taxonomy" id="314279"/>
    <lineage>
        <taxon>Bacteria</taxon>
        <taxon>Pseudomonadati</taxon>
        <taxon>Pseudomonadota</taxon>
        <taxon>Gammaproteobacteria</taxon>
        <taxon>Chromatiales</taxon>
        <taxon>Chromatiaceae</taxon>
        <taxon>Nitrosococcus</taxon>
    </lineage>
</organism>
<dbReference type="GO" id="GO:0016757">
    <property type="term" value="F:glycosyltransferase activity"/>
    <property type="evidence" value="ECO:0007669"/>
    <property type="project" value="UniProtKB-KW"/>
</dbReference>
<evidence type="ECO:0000256" key="2">
    <source>
        <dbReference type="ARBA" id="ARBA00022475"/>
    </source>
</evidence>
<dbReference type="HOGENOM" id="CLU_025996_17_3_6"/>
<keyword evidence="4 7" id="KW-0808">Transferase</keyword>
<comment type="caution">
    <text evidence="7">The sequence shown here is derived from an EMBL/GenBank/DDBJ whole genome shotgun (WGS) entry which is preliminary data.</text>
</comment>
<evidence type="ECO:0000313" key="7">
    <source>
        <dbReference type="EMBL" id="KFI20468.1"/>
    </source>
</evidence>
<dbReference type="Gene3D" id="3.90.550.10">
    <property type="entry name" value="Spore Coat Polysaccharide Biosynthesis Protein SpsA, Chain A"/>
    <property type="match status" value="1"/>
</dbReference>
<evidence type="ECO:0000256" key="4">
    <source>
        <dbReference type="ARBA" id="ARBA00022679"/>
    </source>
</evidence>
<dbReference type="AlphaFoldDB" id="A0A0E2Z432"/>
<dbReference type="GO" id="GO:0005886">
    <property type="term" value="C:plasma membrane"/>
    <property type="evidence" value="ECO:0007669"/>
    <property type="project" value="UniProtKB-SubCell"/>
</dbReference>
<evidence type="ECO:0000259" key="6">
    <source>
        <dbReference type="Pfam" id="PF00535"/>
    </source>
</evidence>
<protein>
    <submittedName>
        <fullName evidence="7">Glycosyl transferase</fullName>
    </submittedName>
</protein>
<accession>A0A0E2Z432</accession>
<dbReference type="CDD" id="cd02522">
    <property type="entry name" value="GT_2_like_a"/>
    <property type="match status" value="1"/>
</dbReference>
<dbReference type="Proteomes" id="UP000028839">
    <property type="component" value="Unassembled WGS sequence"/>
</dbReference>
<feature type="domain" description="Glycosyltransferase 2-like" evidence="6">
    <location>
        <begin position="21"/>
        <end position="120"/>
    </location>
</feature>
<comment type="subcellular location">
    <subcellularLocation>
        <location evidence="1">Cell membrane</location>
    </subcellularLocation>
</comment>
<proteinExistence type="predicted"/>
<evidence type="ECO:0000313" key="8">
    <source>
        <dbReference type="Proteomes" id="UP000028839"/>
    </source>
</evidence>
<dbReference type="InterPro" id="IPR001173">
    <property type="entry name" value="Glyco_trans_2-like"/>
</dbReference>